<reference evidence="4" key="2">
    <citation type="submission" date="2020-01" db="EMBL/GenBank/DDBJ databases">
        <authorList>
            <person name="Campanaro S."/>
        </authorList>
    </citation>
    <scope>NUCLEOTIDE SEQUENCE</scope>
    <source>
        <strain evidence="4">AS06rmzACSIP_7</strain>
    </source>
</reference>
<evidence type="ECO:0000313" key="5">
    <source>
        <dbReference type="Proteomes" id="UP000777265"/>
    </source>
</evidence>
<keyword evidence="1 3" id="KW-0028">Amino-acid biosynthesis</keyword>
<keyword evidence="3" id="KW-0486">Methionine biosynthesis</keyword>
<dbReference type="Pfam" id="PF01008">
    <property type="entry name" value="IF-2B"/>
    <property type="match status" value="1"/>
</dbReference>
<dbReference type="Proteomes" id="UP000777265">
    <property type="component" value="Unassembled WGS sequence"/>
</dbReference>
<dbReference type="GO" id="GO:0046523">
    <property type="term" value="F:S-methyl-5-thioribose-1-phosphate isomerase activity"/>
    <property type="evidence" value="ECO:0007669"/>
    <property type="project" value="UniProtKB-UniRule"/>
</dbReference>
<dbReference type="HAMAP" id="MF_01678">
    <property type="entry name" value="Salvage_MtnA"/>
    <property type="match status" value="1"/>
</dbReference>
<dbReference type="NCBIfam" id="TIGR00512">
    <property type="entry name" value="salvage_mtnA"/>
    <property type="match status" value="1"/>
</dbReference>
<keyword evidence="2 3" id="KW-0413">Isomerase</keyword>
<dbReference type="FunFam" id="1.20.120.420:FF:000003">
    <property type="entry name" value="Methylthioribose-1-phosphate isomerase"/>
    <property type="match status" value="1"/>
</dbReference>
<dbReference type="Gene3D" id="1.20.120.420">
    <property type="entry name" value="translation initiation factor eif-2b, domain 1"/>
    <property type="match status" value="1"/>
</dbReference>
<feature type="binding site" evidence="3">
    <location>
        <begin position="45"/>
        <end position="47"/>
    </location>
    <ligand>
        <name>substrate</name>
    </ligand>
</feature>
<feature type="binding site" evidence="3">
    <location>
        <begin position="244"/>
        <end position="245"/>
    </location>
    <ligand>
        <name>substrate</name>
    </ligand>
</feature>
<comment type="similarity">
    <text evidence="3">Belongs to the EIF-2B alpha/beta/delta subunits family. MtnA subfamily.</text>
</comment>
<comment type="pathway">
    <text evidence="3">Amino-acid biosynthesis; L-methionine biosynthesis via salvage pathway; L-methionine from S-methyl-5-thio-alpha-D-ribose 1-phosphate: step 1/6.</text>
</comment>
<reference evidence="4" key="1">
    <citation type="journal article" date="2020" name="Biotechnol. Biofuels">
        <title>New insights from the biogas microbiome by comprehensive genome-resolved metagenomics of nearly 1600 species originating from multiple anaerobic digesters.</title>
        <authorList>
            <person name="Campanaro S."/>
            <person name="Treu L."/>
            <person name="Rodriguez-R L.M."/>
            <person name="Kovalovszki A."/>
            <person name="Ziels R.M."/>
            <person name="Maus I."/>
            <person name="Zhu X."/>
            <person name="Kougias P.G."/>
            <person name="Basile A."/>
            <person name="Luo G."/>
            <person name="Schluter A."/>
            <person name="Konstantinidis K.T."/>
            <person name="Angelidaki I."/>
        </authorList>
    </citation>
    <scope>NUCLEOTIDE SEQUENCE</scope>
    <source>
        <strain evidence="4">AS06rmzACSIP_7</strain>
    </source>
</reference>
<evidence type="ECO:0000256" key="3">
    <source>
        <dbReference type="HAMAP-Rule" id="MF_01678"/>
    </source>
</evidence>
<dbReference type="InterPro" id="IPR005251">
    <property type="entry name" value="IF-M1Pi"/>
</dbReference>
<organism evidence="4 5">
    <name type="scientific">Syntrophorhabdus aromaticivorans</name>
    <dbReference type="NCBI Taxonomy" id="328301"/>
    <lineage>
        <taxon>Bacteria</taxon>
        <taxon>Pseudomonadati</taxon>
        <taxon>Thermodesulfobacteriota</taxon>
        <taxon>Syntrophorhabdia</taxon>
        <taxon>Syntrophorhabdales</taxon>
        <taxon>Syntrophorhabdaceae</taxon>
        <taxon>Syntrophorhabdus</taxon>
    </lineage>
</organism>
<dbReference type="NCBIfam" id="TIGR00524">
    <property type="entry name" value="eIF-2B_rel"/>
    <property type="match status" value="1"/>
</dbReference>
<comment type="catalytic activity">
    <reaction evidence="3">
        <text>5-(methylsulfanyl)-alpha-D-ribose 1-phosphate = 5-(methylsulfanyl)-D-ribulose 1-phosphate</text>
        <dbReference type="Rhea" id="RHEA:19989"/>
        <dbReference type="ChEBI" id="CHEBI:58533"/>
        <dbReference type="ChEBI" id="CHEBI:58548"/>
        <dbReference type="EC" id="5.3.1.23"/>
    </reaction>
</comment>
<gene>
    <name evidence="3 4" type="primary">mtnA</name>
    <name evidence="4" type="ORF">GXY80_03735</name>
</gene>
<comment type="function">
    <text evidence="3">Catalyzes the interconversion of methylthioribose-1-phosphate (MTR-1-P) into methylthioribulose-1-phosphate (MTRu-1-P).</text>
</comment>
<dbReference type="PANTHER" id="PTHR43475:SF1">
    <property type="entry name" value="METHYLTHIORIBOSE-1-PHOSPHATE ISOMERASE"/>
    <property type="match status" value="1"/>
</dbReference>
<dbReference type="Gene3D" id="3.40.50.10470">
    <property type="entry name" value="Translation initiation factor eif-2b, domain 2"/>
    <property type="match status" value="1"/>
</dbReference>
<proteinExistence type="inferred from homology"/>
<feature type="site" description="Transition state stabilizer" evidence="3">
    <location>
        <position position="154"/>
    </location>
</feature>
<dbReference type="NCBIfam" id="NF004326">
    <property type="entry name" value="PRK05720.1"/>
    <property type="match status" value="1"/>
</dbReference>
<evidence type="ECO:0000256" key="2">
    <source>
        <dbReference type="ARBA" id="ARBA00023235"/>
    </source>
</evidence>
<dbReference type="InterPro" id="IPR037171">
    <property type="entry name" value="NagB/RpiA_transferase-like"/>
</dbReference>
<feature type="binding site" evidence="3">
    <location>
        <position position="193"/>
    </location>
    <ligand>
        <name>substrate</name>
    </ligand>
</feature>
<feature type="active site" description="Proton donor" evidence="3">
    <location>
        <position position="234"/>
    </location>
</feature>
<protein>
    <recommendedName>
        <fullName evidence="3">Methylthioribose-1-phosphate isomerase</fullName>
        <shortName evidence="3">M1Pi</shortName>
        <shortName evidence="3">MTR-1-P isomerase</shortName>
        <ecNumber evidence="3">5.3.1.23</ecNumber>
    </recommendedName>
    <alternativeName>
        <fullName evidence="3">S-methyl-5-thioribose-1-phosphate isomerase</fullName>
    </alternativeName>
</protein>
<dbReference type="InterPro" id="IPR000649">
    <property type="entry name" value="IF-2B-related"/>
</dbReference>
<dbReference type="AlphaFoldDB" id="A0A971M3B3"/>
<dbReference type="SUPFAM" id="SSF100950">
    <property type="entry name" value="NagB/RpiA/CoA transferase-like"/>
    <property type="match status" value="1"/>
</dbReference>
<dbReference type="GO" id="GO:0019509">
    <property type="term" value="P:L-methionine salvage from methylthioadenosine"/>
    <property type="evidence" value="ECO:0007669"/>
    <property type="project" value="UniProtKB-UniRule"/>
</dbReference>
<comment type="caution">
    <text evidence="4">The sequence shown here is derived from an EMBL/GenBank/DDBJ whole genome shotgun (WGS) entry which is preliminary data.</text>
</comment>
<evidence type="ECO:0000313" key="4">
    <source>
        <dbReference type="EMBL" id="NLW34582.1"/>
    </source>
</evidence>
<dbReference type="EC" id="5.3.1.23" evidence="3"/>
<dbReference type="InterPro" id="IPR042529">
    <property type="entry name" value="IF_2B-like_C"/>
</dbReference>
<feature type="binding site" evidence="3">
    <location>
        <position position="88"/>
    </location>
    <ligand>
        <name>substrate</name>
    </ligand>
</feature>
<dbReference type="FunFam" id="3.40.50.10470:FF:000006">
    <property type="entry name" value="Methylthioribose-1-phosphate isomerase"/>
    <property type="match status" value="1"/>
</dbReference>
<dbReference type="InterPro" id="IPR027363">
    <property type="entry name" value="M1Pi_N"/>
</dbReference>
<name>A0A971M3B3_9BACT</name>
<dbReference type="InterPro" id="IPR011559">
    <property type="entry name" value="Initiation_fac_2B_a/b/d"/>
</dbReference>
<accession>A0A971M3B3</accession>
<dbReference type="PANTHER" id="PTHR43475">
    <property type="entry name" value="METHYLTHIORIBOSE-1-PHOSPHATE ISOMERASE"/>
    <property type="match status" value="1"/>
</dbReference>
<evidence type="ECO:0000256" key="1">
    <source>
        <dbReference type="ARBA" id="ARBA00022605"/>
    </source>
</evidence>
<dbReference type="EMBL" id="JAAYEE010000067">
    <property type="protein sequence ID" value="NLW34582.1"/>
    <property type="molecule type" value="Genomic_DNA"/>
</dbReference>
<sequence length="342" mass="37658">MTDHIYWKEGSLYVLDQRALPFRKVYVRCRTLADVIEAIKNMTIRGAPLIGIVAAYGVVLGVGEALQSQGLCTESEMERICAGLIAARPTAVNLAWAVDRMKDVYRRCIHDADRLDTMIDAAIAVHVEDIENNRMLSLYGAELINDGDTVLTHCNAGALATGGYGTALGVIRAAHESGKQIKVIATETRPYLQGARLTVWELSQEGIDVELVPDNHVGLLCSKQVVDKVVVGADRIALNGDTANKIGTYMIALCAHQSHIPFFVAAPGSTFDGHIGNGSSIEIEERDGEEVKYIQGKILTVKEVKARYYSFDVTPGRYISNFITEKGIIERPFRKYIRMLCR</sequence>